<evidence type="ECO:0000256" key="2">
    <source>
        <dbReference type="ARBA" id="ARBA00023136"/>
    </source>
</evidence>
<evidence type="ECO:0000259" key="6">
    <source>
        <dbReference type="Pfam" id="PF14905"/>
    </source>
</evidence>
<keyword evidence="2" id="KW-0472">Membrane</keyword>
<reference evidence="7" key="1">
    <citation type="submission" date="2022-10" db="EMBL/GenBank/DDBJ databases">
        <title>Chitinophaga sp. nov., isolated from soil.</title>
        <authorList>
            <person name="Jeon C.O."/>
        </authorList>
    </citation>
    <scope>NUCLEOTIDE SEQUENCE</scope>
    <source>
        <strain evidence="7">R8</strain>
    </source>
</reference>
<evidence type="ECO:0000313" key="8">
    <source>
        <dbReference type="Proteomes" id="UP001162741"/>
    </source>
</evidence>
<feature type="domain" description="Outer membrane protein beta-barrel" evidence="6">
    <location>
        <begin position="754"/>
        <end position="824"/>
    </location>
</feature>
<feature type="chain" id="PRO_5045268319" evidence="4">
    <location>
        <begin position="23"/>
        <end position="854"/>
    </location>
</feature>
<feature type="signal peptide" evidence="4">
    <location>
        <begin position="1"/>
        <end position="22"/>
    </location>
</feature>
<name>A0ABY6IUK5_9BACT</name>
<feature type="domain" description="Outer membrane protein beta-barrel" evidence="6">
    <location>
        <begin position="393"/>
        <end position="738"/>
    </location>
</feature>
<protein>
    <submittedName>
        <fullName evidence="7">TonB-dependent receptor family protein</fullName>
    </submittedName>
</protein>
<dbReference type="Gene3D" id="2.40.170.20">
    <property type="entry name" value="TonB-dependent receptor, beta-barrel domain"/>
    <property type="match status" value="1"/>
</dbReference>
<proteinExistence type="predicted"/>
<dbReference type="PANTHER" id="PTHR40980:SF4">
    <property type="entry name" value="TONB-DEPENDENT RECEPTOR-LIKE BETA-BARREL DOMAIN-CONTAINING PROTEIN"/>
    <property type="match status" value="1"/>
</dbReference>
<dbReference type="InterPro" id="IPR036942">
    <property type="entry name" value="Beta-barrel_TonB_sf"/>
</dbReference>
<feature type="domain" description="TonB-dependent receptor plug" evidence="5">
    <location>
        <begin position="170"/>
        <end position="238"/>
    </location>
</feature>
<evidence type="ECO:0000256" key="1">
    <source>
        <dbReference type="ARBA" id="ARBA00004442"/>
    </source>
</evidence>
<evidence type="ECO:0000256" key="4">
    <source>
        <dbReference type="SAM" id="SignalP"/>
    </source>
</evidence>
<dbReference type="Pfam" id="PF14905">
    <property type="entry name" value="OMP_b-brl_3"/>
    <property type="match status" value="2"/>
</dbReference>
<dbReference type="Pfam" id="PF07715">
    <property type="entry name" value="Plug"/>
    <property type="match status" value="1"/>
</dbReference>
<dbReference type="InterPro" id="IPR008969">
    <property type="entry name" value="CarboxyPept-like_regulatory"/>
</dbReference>
<evidence type="ECO:0000256" key="3">
    <source>
        <dbReference type="ARBA" id="ARBA00023237"/>
    </source>
</evidence>
<keyword evidence="3" id="KW-0998">Cell outer membrane</keyword>
<dbReference type="Gene3D" id="2.170.130.10">
    <property type="entry name" value="TonB-dependent receptor, plug domain"/>
    <property type="match status" value="1"/>
</dbReference>
<keyword evidence="8" id="KW-1185">Reference proteome</keyword>
<dbReference type="InterPro" id="IPR012910">
    <property type="entry name" value="Plug_dom"/>
</dbReference>
<dbReference type="Gene3D" id="2.60.40.1120">
    <property type="entry name" value="Carboxypeptidase-like, regulatory domain"/>
    <property type="match status" value="1"/>
</dbReference>
<dbReference type="InterPro" id="IPR041700">
    <property type="entry name" value="OMP_b-brl_3"/>
</dbReference>
<dbReference type="SUPFAM" id="SSF56935">
    <property type="entry name" value="Porins"/>
    <property type="match status" value="1"/>
</dbReference>
<comment type="subcellular location">
    <subcellularLocation>
        <location evidence="1">Cell outer membrane</location>
    </subcellularLocation>
</comment>
<dbReference type="SUPFAM" id="SSF49464">
    <property type="entry name" value="Carboxypeptidase regulatory domain-like"/>
    <property type="match status" value="1"/>
</dbReference>
<dbReference type="Proteomes" id="UP001162741">
    <property type="component" value="Chromosome"/>
</dbReference>
<keyword evidence="7" id="KW-0675">Receptor</keyword>
<evidence type="ECO:0000259" key="5">
    <source>
        <dbReference type="Pfam" id="PF07715"/>
    </source>
</evidence>
<dbReference type="EMBL" id="CP107006">
    <property type="protein sequence ID" value="UYQ91055.1"/>
    <property type="molecule type" value="Genomic_DNA"/>
</dbReference>
<keyword evidence="4" id="KW-0732">Signal</keyword>
<dbReference type="Pfam" id="PF13715">
    <property type="entry name" value="CarbopepD_reg_2"/>
    <property type="match status" value="1"/>
</dbReference>
<accession>A0ABY6IUK5</accession>
<sequence>MKKRIAAILFVLLSIYTFGANAQQPGGMPPGGQRPGGPGGAMPTIGHIYGKLLDAKTKQPVEYASITLLRGKDSSLVTGMLTKGNGDFNFENLPFGQFILRVNFMGYKTMFRKVAVTPQTMDQDLGNLRLEPNVKALAEVEVTGQRSAFTMGIDKKVFNVDRNLVSLGGTATDVLKSVPSVNVDIDGNVQVRNASPTLFVDGKPSTLTLDQIPADAIESVELITNPSARYDAEGMSGILNIVLKKNRKAGINGMINGGIGTNDKYNGGGNLNIRQGKVNFFINYNINANRNWGEGTTNRTNFPTNGDTTYSLQVSDSRSGGNFQFGRAGFDFYLDNRNTLSISQNIVAGNFRNKENLVSTFRDSDKAIYGMNDRFTDGSFEFRNYTSQIGFKHMFAQPNKEWTADFNYNRSKNGRDGGFKTQQLTPAGTPVGNPLIQTNTSSGNTTFITFQTDFVNPIGEKGKFEAGAKATVRDYTSIYDVFDQDGVSGENIFNPVLSNDYKYNEQLYAVYANYAGAIKNFGYQAGLRVEQYIYAGEIPSENQKFEPNKSQPGFFPSVYLSQKMNKDQELQLNYSRRVNRPNFFQLIPYRDYSDPLNQREGNPNLKPEYTNSIEFSYSKVMGANNFLASLYYRNTNNLISSISEPIGTDTLLNRYVNANKNAAYGAELTGKVQVIKTWDLTANVNLFQTELDVQTDKESYTNRGFAWLAKLNSETRFPFNITMQINATYQSPVIALQGGGGRGPGGPGGMGMASSSAQGKIKGFSGVDLAVKKDFLKNKTLSVSLQLSDVFNTREYNLDQTTMFFAQDYYRKRESRILKLNVSYRFGKFDSQIFKRKNTKGERENMNGGMEMGF</sequence>
<dbReference type="InterPro" id="IPR037066">
    <property type="entry name" value="Plug_dom_sf"/>
</dbReference>
<dbReference type="RefSeq" id="WP_264279538.1">
    <property type="nucleotide sequence ID" value="NZ_CP107006.1"/>
</dbReference>
<evidence type="ECO:0000313" key="7">
    <source>
        <dbReference type="EMBL" id="UYQ91055.1"/>
    </source>
</evidence>
<dbReference type="PANTHER" id="PTHR40980">
    <property type="entry name" value="PLUG DOMAIN-CONTAINING PROTEIN"/>
    <property type="match status" value="1"/>
</dbReference>
<organism evidence="7 8">
    <name type="scientific">Chitinophaga horti</name>
    <dbReference type="NCBI Taxonomy" id="2920382"/>
    <lineage>
        <taxon>Bacteria</taxon>
        <taxon>Pseudomonadati</taxon>
        <taxon>Bacteroidota</taxon>
        <taxon>Chitinophagia</taxon>
        <taxon>Chitinophagales</taxon>
        <taxon>Chitinophagaceae</taxon>
        <taxon>Chitinophaga</taxon>
    </lineage>
</organism>
<gene>
    <name evidence="7" type="ORF">MKQ68_13225</name>
</gene>